<evidence type="ECO:0000313" key="3">
    <source>
        <dbReference type="Proteomes" id="UP000318080"/>
    </source>
</evidence>
<evidence type="ECO:0000313" key="2">
    <source>
        <dbReference type="EMBL" id="TQE43558.1"/>
    </source>
</evidence>
<dbReference type="GO" id="GO:0006355">
    <property type="term" value="P:regulation of DNA-templated transcription"/>
    <property type="evidence" value="ECO:0007669"/>
    <property type="project" value="InterPro"/>
</dbReference>
<dbReference type="RefSeq" id="WP_141628821.1">
    <property type="nucleotide sequence ID" value="NZ_VHIR01000007.1"/>
</dbReference>
<dbReference type="Pfam" id="PF05443">
    <property type="entry name" value="ROS_MUCR"/>
    <property type="match status" value="1"/>
</dbReference>
<accession>A0A540R781</accession>
<keyword evidence="3" id="KW-1185">Reference proteome</keyword>
<protein>
    <recommendedName>
        <fullName evidence="4">ROS/MUCR transcriptional regulator domain protein</fullName>
    </recommendedName>
</protein>
<reference evidence="2 3" key="1">
    <citation type="submission" date="2019-06" db="EMBL/GenBank/DDBJ databases">
        <title>Draft genome of C. phoceense Strain 272.</title>
        <authorList>
            <person name="Pacheco L.G.C."/>
            <person name="Barberis C.M."/>
            <person name="Almuzara M.N."/>
            <person name="Traglia G.M."/>
            <person name="Santos C.S."/>
            <person name="Rocha D.J.P.G."/>
            <person name="Aguiar E.R.G.R."/>
            <person name="Vay C.A."/>
        </authorList>
    </citation>
    <scope>NUCLEOTIDE SEQUENCE [LARGE SCALE GENOMIC DNA]</scope>
    <source>
        <strain evidence="2 3">272</strain>
    </source>
</reference>
<dbReference type="AlphaFoldDB" id="A0A540R781"/>
<evidence type="ECO:0008006" key="4">
    <source>
        <dbReference type="Google" id="ProtNLM"/>
    </source>
</evidence>
<dbReference type="Proteomes" id="UP000318080">
    <property type="component" value="Unassembled WGS sequence"/>
</dbReference>
<comment type="caution">
    <text evidence="2">The sequence shown here is derived from an EMBL/GenBank/DDBJ whole genome shotgun (WGS) entry which is preliminary data.</text>
</comment>
<dbReference type="InterPro" id="IPR008807">
    <property type="entry name" value="ROS_MUCR"/>
</dbReference>
<name>A0A540R781_9CORY</name>
<dbReference type="STRING" id="1686286.GCA_900092335_02596"/>
<comment type="similarity">
    <text evidence="1">Belongs to the ros/MucR family.</text>
</comment>
<dbReference type="GO" id="GO:0003677">
    <property type="term" value="F:DNA binding"/>
    <property type="evidence" value="ECO:0007669"/>
    <property type="project" value="InterPro"/>
</dbReference>
<dbReference type="InterPro" id="IPR041920">
    <property type="entry name" value="ROS/MUCR_sf"/>
</dbReference>
<sequence>MKPGDRDGYGRYGYLDGDDERIICHECGKLYRALGTHLIKAHDMTAAEYKEAHGLPRGMGLVAPETRRAQSLHALSQVGTPEWERMVEKRNPAAASHARTSESFTHRGVVAERKAATARANIKGVRKPVTRRCVVCGELLTGVRGRATCSERCYHINRYERGAKPGARAWMERRDAGESLSAIGRSAGVSHVAVRVRIEKFRAYLKRCEELGRTPIE</sequence>
<proteinExistence type="inferred from homology"/>
<dbReference type="GO" id="GO:0008270">
    <property type="term" value="F:zinc ion binding"/>
    <property type="evidence" value="ECO:0007669"/>
    <property type="project" value="InterPro"/>
</dbReference>
<gene>
    <name evidence="2" type="ORF">EJK80_05995</name>
</gene>
<dbReference type="EMBL" id="VHIR01000007">
    <property type="protein sequence ID" value="TQE43558.1"/>
    <property type="molecule type" value="Genomic_DNA"/>
</dbReference>
<evidence type="ECO:0000256" key="1">
    <source>
        <dbReference type="ARBA" id="ARBA00007031"/>
    </source>
</evidence>
<organism evidence="2 3">
    <name type="scientific">Corynebacterium phoceense</name>
    <dbReference type="NCBI Taxonomy" id="1686286"/>
    <lineage>
        <taxon>Bacteria</taxon>
        <taxon>Bacillati</taxon>
        <taxon>Actinomycetota</taxon>
        <taxon>Actinomycetes</taxon>
        <taxon>Mycobacteriales</taxon>
        <taxon>Corynebacteriaceae</taxon>
        <taxon>Corynebacterium</taxon>
    </lineage>
</organism>
<dbReference type="Gene3D" id="1.10.10.1550">
    <property type="entry name" value="ROS/MUCR transcriptional regulator protein"/>
    <property type="match status" value="1"/>
</dbReference>